<dbReference type="Pfam" id="PF00285">
    <property type="entry name" value="Citrate_synt"/>
    <property type="match status" value="1"/>
</dbReference>
<keyword evidence="3 5" id="KW-0808">Transferase</keyword>
<dbReference type="PROSITE" id="PS00480">
    <property type="entry name" value="CITRATE_SYNTHASE"/>
    <property type="match status" value="1"/>
</dbReference>
<dbReference type="PANTHER" id="PTHR11739">
    <property type="entry name" value="CITRATE SYNTHASE"/>
    <property type="match status" value="1"/>
</dbReference>
<dbReference type="PIRSF" id="PIRSF001369">
    <property type="entry name" value="Citrate_synth"/>
    <property type="match status" value="1"/>
</dbReference>
<evidence type="ECO:0000256" key="2">
    <source>
        <dbReference type="ARBA" id="ARBA00010566"/>
    </source>
</evidence>
<dbReference type="PRINTS" id="PR00143">
    <property type="entry name" value="CITRTSNTHASE"/>
</dbReference>
<dbReference type="Proteomes" id="UP001597267">
    <property type="component" value="Unassembled WGS sequence"/>
</dbReference>
<dbReference type="InterPro" id="IPR016143">
    <property type="entry name" value="Citrate_synth-like_sm_a-sub"/>
</dbReference>
<dbReference type="EMBL" id="JBHTOP010000023">
    <property type="protein sequence ID" value="MFD1672253.1"/>
    <property type="molecule type" value="Genomic_DNA"/>
</dbReference>
<evidence type="ECO:0000313" key="7">
    <source>
        <dbReference type="EMBL" id="MFD1672253.1"/>
    </source>
</evidence>
<dbReference type="RefSeq" id="WP_225423669.1">
    <property type="nucleotide sequence ID" value="NZ_JBHTOP010000023.1"/>
</dbReference>
<protein>
    <recommendedName>
        <fullName evidence="5">Citrate synthase</fullName>
    </recommendedName>
</protein>
<evidence type="ECO:0000256" key="4">
    <source>
        <dbReference type="ARBA" id="ARBA00049288"/>
    </source>
</evidence>
<comment type="similarity">
    <text evidence="2 5 6">Belongs to the citrate synthase family.</text>
</comment>
<dbReference type="InterPro" id="IPR002020">
    <property type="entry name" value="Citrate_synthase"/>
</dbReference>
<evidence type="ECO:0000256" key="3">
    <source>
        <dbReference type="ARBA" id="ARBA00022679"/>
    </source>
</evidence>
<gene>
    <name evidence="7" type="ORF">ACFQ5M_09105</name>
</gene>
<dbReference type="InterPro" id="IPR024176">
    <property type="entry name" value="Citrate_synthase_bac-typ"/>
</dbReference>
<dbReference type="Gene3D" id="1.10.580.10">
    <property type="entry name" value="Citrate Synthase, domain 1"/>
    <property type="match status" value="1"/>
</dbReference>
<dbReference type="InterPro" id="IPR036969">
    <property type="entry name" value="Citrate_synthase_sf"/>
</dbReference>
<comment type="caution">
    <text evidence="7">The sequence shown here is derived from an EMBL/GenBank/DDBJ whole genome shotgun (WGS) entry which is preliminary data.</text>
</comment>
<sequence>MEPIKVSAGLANVICTETYISSTKNQMLSYAGYGIDELMAQQVSYEEVLFLLWHLRLPTASELEAQNKKIFANIYLDEHYLNRLRVISNTHQHPMSILRTAISMLGTQTDATGTSEQVQGRMLAVVAAIVSLLQKRPILTPRQDLSYAGNFYYLLTGHLPTAAQTAIANQVLILHADHELNASTFTARVVASTDADMYSCLTAAVCALKGPLHGGANEAVFKMLTEIDQNHIDPATYIADKLAKHEKISGFGHRIYKNGDPRAKYLKIAAAQIAKDSHQLKWYQLSEQIQTYMAENTNFKPNVDFYTATIYHCMGLPADVFTLLFAVCRTGGWLAHIQEQRQMHTLIRPSSEYVGEMNRRIDERQQNAQ</sequence>
<comment type="pathway">
    <text evidence="1">Carbohydrate metabolism; tricarboxylic acid cycle.</text>
</comment>
<dbReference type="InterPro" id="IPR016142">
    <property type="entry name" value="Citrate_synth-like_lrg_a-sub"/>
</dbReference>
<keyword evidence="8" id="KW-1185">Reference proteome</keyword>
<dbReference type="Gene3D" id="1.10.230.10">
    <property type="entry name" value="Cytochrome P450-Terp, domain 2"/>
    <property type="match status" value="1"/>
</dbReference>
<comment type="catalytic activity">
    <reaction evidence="4">
        <text>oxaloacetate + acetyl-CoA + H2O = citrate + CoA + H(+)</text>
        <dbReference type="Rhea" id="RHEA:16845"/>
        <dbReference type="ChEBI" id="CHEBI:15377"/>
        <dbReference type="ChEBI" id="CHEBI:15378"/>
        <dbReference type="ChEBI" id="CHEBI:16452"/>
        <dbReference type="ChEBI" id="CHEBI:16947"/>
        <dbReference type="ChEBI" id="CHEBI:57287"/>
        <dbReference type="ChEBI" id="CHEBI:57288"/>
        <dbReference type="EC" id="2.3.3.16"/>
    </reaction>
</comment>
<evidence type="ECO:0000256" key="6">
    <source>
        <dbReference type="RuleBase" id="RU003406"/>
    </source>
</evidence>
<dbReference type="InterPro" id="IPR019810">
    <property type="entry name" value="Citrate_synthase_AS"/>
</dbReference>
<dbReference type="PANTHER" id="PTHR11739:SF4">
    <property type="entry name" value="CITRATE SYNTHASE, PEROXISOMAL"/>
    <property type="match status" value="1"/>
</dbReference>
<name>A0ABW4J8K9_9LACO</name>
<reference evidence="8" key="1">
    <citation type="journal article" date="2019" name="Int. J. Syst. Evol. Microbiol.">
        <title>The Global Catalogue of Microorganisms (GCM) 10K type strain sequencing project: providing services to taxonomists for standard genome sequencing and annotation.</title>
        <authorList>
            <consortium name="The Broad Institute Genomics Platform"/>
            <consortium name="The Broad Institute Genome Sequencing Center for Infectious Disease"/>
            <person name="Wu L."/>
            <person name="Ma J."/>
        </authorList>
    </citation>
    <scope>NUCLEOTIDE SEQUENCE [LARGE SCALE GENOMIC DNA]</scope>
    <source>
        <strain evidence="8">CCM 8896</strain>
    </source>
</reference>
<organism evidence="7 8">
    <name type="scientific">Agrilactobacillus yilanensis</name>
    <dbReference type="NCBI Taxonomy" id="2485997"/>
    <lineage>
        <taxon>Bacteria</taxon>
        <taxon>Bacillati</taxon>
        <taxon>Bacillota</taxon>
        <taxon>Bacilli</taxon>
        <taxon>Lactobacillales</taxon>
        <taxon>Lactobacillaceae</taxon>
        <taxon>Agrilactobacillus</taxon>
    </lineage>
</organism>
<evidence type="ECO:0000313" key="8">
    <source>
        <dbReference type="Proteomes" id="UP001597267"/>
    </source>
</evidence>
<evidence type="ECO:0000256" key="1">
    <source>
        <dbReference type="ARBA" id="ARBA00005163"/>
    </source>
</evidence>
<dbReference type="SUPFAM" id="SSF48256">
    <property type="entry name" value="Citrate synthase"/>
    <property type="match status" value="1"/>
</dbReference>
<accession>A0ABW4J8K9</accession>
<proteinExistence type="inferred from homology"/>
<evidence type="ECO:0000256" key="5">
    <source>
        <dbReference type="PIRNR" id="PIRNR001369"/>
    </source>
</evidence>